<dbReference type="AlphaFoldDB" id="A0A371ICV9"/>
<gene>
    <name evidence="1" type="ORF">CR513_02290</name>
</gene>
<dbReference type="OrthoDB" id="1752182at2759"/>
<sequence>MPAKAIARQSQVRFLEGSSVIPSYHSQYLNREQEEKLLEVLRKHKKAIGWTLADLLGINPSICMHKILLEEGARPNS</sequence>
<name>A0A371ICV9_MUCPR</name>
<reference evidence="1" key="1">
    <citation type="submission" date="2018-05" db="EMBL/GenBank/DDBJ databases">
        <title>Draft genome of Mucuna pruriens seed.</title>
        <authorList>
            <person name="Nnadi N.E."/>
            <person name="Vos R."/>
            <person name="Hasami M.H."/>
            <person name="Devisetty U.K."/>
            <person name="Aguiy J.C."/>
        </authorList>
    </citation>
    <scope>NUCLEOTIDE SEQUENCE [LARGE SCALE GENOMIC DNA]</scope>
    <source>
        <strain evidence="1">JCA_2017</strain>
    </source>
</reference>
<evidence type="ECO:0000313" key="1">
    <source>
        <dbReference type="EMBL" id="RDY12863.1"/>
    </source>
</evidence>
<keyword evidence="2" id="KW-1185">Reference proteome</keyword>
<accession>A0A371ICV9</accession>
<dbReference type="EMBL" id="QJKJ01000393">
    <property type="protein sequence ID" value="RDY12863.1"/>
    <property type="molecule type" value="Genomic_DNA"/>
</dbReference>
<organism evidence="1 2">
    <name type="scientific">Mucuna pruriens</name>
    <name type="common">Velvet bean</name>
    <name type="synonym">Dolichos pruriens</name>
    <dbReference type="NCBI Taxonomy" id="157652"/>
    <lineage>
        <taxon>Eukaryota</taxon>
        <taxon>Viridiplantae</taxon>
        <taxon>Streptophyta</taxon>
        <taxon>Embryophyta</taxon>
        <taxon>Tracheophyta</taxon>
        <taxon>Spermatophyta</taxon>
        <taxon>Magnoliopsida</taxon>
        <taxon>eudicotyledons</taxon>
        <taxon>Gunneridae</taxon>
        <taxon>Pentapetalae</taxon>
        <taxon>rosids</taxon>
        <taxon>fabids</taxon>
        <taxon>Fabales</taxon>
        <taxon>Fabaceae</taxon>
        <taxon>Papilionoideae</taxon>
        <taxon>50 kb inversion clade</taxon>
        <taxon>NPAAA clade</taxon>
        <taxon>indigoferoid/millettioid clade</taxon>
        <taxon>Phaseoleae</taxon>
        <taxon>Mucuna</taxon>
    </lineage>
</organism>
<protein>
    <submittedName>
        <fullName evidence="1">Uncharacterized protein</fullName>
    </submittedName>
</protein>
<comment type="caution">
    <text evidence="1">The sequence shown here is derived from an EMBL/GenBank/DDBJ whole genome shotgun (WGS) entry which is preliminary data.</text>
</comment>
<feature type="non-terminal residue" evidence="1">
    <location>
        <position position="1"/>
    </location>
</feature>
<proteinExistence type="predicted"/>
<evidence type="ECO:0000313" key="2">
    <source>
        <dbReference type="Proteomes" id="UP000257109"/>
    </source>
</evidence>
<dbReference type="Proteomes" id="UP000257109">
    <property type="component" value="Unassembled WGS sequence"/>
</dbReference>